<gene>
    <name evidence="14" type="ORF">EC501_00135</name>
</gene>
<dbReference type="AlphaFoldDB" id="A0A3M8HHM3"/>
<dbReference type="EMBL" id="RHLQ01000001">
    <property type="protein sequence ID" value="RND01611.1"/>
    <property type="molecule type" value="Genomic_DNA"/>
</dbReference>
<dbReference type="InterPro" id="IPR013752">
    <property type="entry name" value="KPA_reductase"/>
</dbReference>
<evidence type="ECO:0000256" key="1">
    <source>
        <dbReference type="ARBA" id="ARBA00002919"/>
    </source>
</evidence>
<evidence type="ECO:0000256" key="11">
    <source>
        <dbReference type="RuleBase" id="RU362068"/>
    </source>
</evidence>
<dbReference type="InterPro" id="IPR013332">
    <property type="entry name" value="KPR_N"/>
</dbReference>
<dbReference type="UniPathway" id="UPA00028">
    <property type="reaction ID" value="UER00004"/>
</dbReference>
<organism evidence="14 15">
    <name type="scientific">Lysinibacillus halotolerans</name>
    <dbReference type="NCBI Taxonomy" id="1368476"/>
    <lineage>
        <taxon>Bacteria</taxon>
        <taxon>Bacillati</taxon>
        <taxon>Bacillota</taxon>
        <taxon>Bacilli</taxon>
        <taxon>Bacillales</taxon>
        <taxon>Bacillaceae</taxon>
        <taxon>Lysinibacillus</taxon>
    </lineage>
</organism>
<dbReference type="OrthoDB" id="9800163at2"/>
<dbReference type="RefSeq" id="WP_122970262.1">
    <property type="nucleotide sequence ID" value="NZ_RHLQ01000001.1"/>
</dbReference>
<dbReference type="Gene3D" id="1.10.1040.10">
    <property type="entry name" value="N-(1-d-carboxylethyl)-l-norvaline Dehydrogenase, domain 2"/>
    <property type="match status" value="1"/>
</dbReference>
<dbReference type="Pfam" id="PF02558">
    <property type="entry name" value="ApbA"/>
    <property type="match status" value="1"/>
</dbReference>
<evidence type="ECO:0000259" key="12">
    <source>
        <dbReference type="Pfam" id="PF02558"/>
    </source>
</evidence>
<feature type="domain" description="Ketopantoate reductase N-terminal" evidence="12">
    <location>
        <begin position="3"/>
        <end position="147"/>
    </location>
</feature>
<reference evidence="14 15" key="1">
    <citation type="journal article" date="2014" name="Int. J. Syst. Evol. Microbiol.">
        <title>Lysinibacillus halotolerans sp. nov., isolated from saline-alkaline soil.</title>
        <authorList>
            <person name="Kong D."/>
            <person name="Wang Y."/>
            <person name="Zhao B."/>
            <person name="Li Y."/>
            <person name="Song J."/>
            <person name="Zhai Y."/>
            <person name="Zhang C."/>
            <person name="Wang H."/>
            <person name="Chen X."/>
            <person name="Zhao B."/>
            <person name="Ruan Z."/>
        </authorList>
    </citation>
    <scope>NUCLEOTIDE SEQUENCE [LARGE SCALE GENOMIC DNA]</scope>
    <source>
        <strain evidence="14 15">MCCC 1A12703</strain>
    </source>
</reference>
<evidence type="ECO:0000256" key="6">
    <source>
        <dbReference type="ARBA" id="ARBA00022655"/>
    </source>
</evidence>
<comment type="caution">
    <text evidence="14">The sequence shown here is derived from an EMBL/GenBank/DDBJ whole genome shotgun (WGS) entry which is preliminary data.</text>
</comment>
<protein>
    <recommendedName>
        <fullName evidence="5 11">2-dehydropantoate 2-reductase</fullName>
        <ecNumber evidence="4 11">1.1.1.169</ecNumber>
    </recommendedName>
    <alternativeName>
        <fullName evidence="9 11">Ketopantoate reductase</fullName>
    </alternativeName>
</protein>
<dbReference type="InterPro" id="IPR013328">
    <property type="entry name" value="6PGD_dom2"/>
</dbReference>
<evidence type="ECO:0000256" key="2">
    <source>
        <dbReference type="ARBA" id="ARBA00004994"/>
    </source>
</evidence>
<evidence type="ECO:0000256" key="8">
    <source>
        <dbReference type="ARBA" id="ARBA00023002"/>
    </source>
</evidence>
<evidence type="ECO:0000256" key="5">
    <source>
        <dbReference type="ARBA" id="ARBA00019465"/>
    </source>
</evidence>
<dbReference type="GO" id="GO:0005737">
    <property type="term" value="C:cytoplasm"/>
    <property type="evidence" value="ECO:0007669"/>
    <property type="project" value="TreeGrafter"/>
</dbReference>
<keyword evidence="7 11" id="KW-0521">NADP</keyword>
<dbReference type="InterPro" id="IPR050838">
    <property type="entry name" value="Ketopantoate_reductase"/>
</dbReference>
<dbReference type="PANTHER" id="PTHR43765:SF2">
    <property type="entry name" value="2-DEHYDROPANTOATE 2-REDUCTASE"/>
    <property type="match status" value="1"/>
</dbReference>
<dbReference type="SUPFAM" id="SSF51735">
    <property type="entry name" value="NAD(P)-binding Rossmann-fold domains"/>
    <property type="match status" value="1"/>
</dbReference>
<keyword evidence="8 11" id="KW-0560">Oxidoreductase</keyword>
<dbReference type="InterPro" id="IPR003710">
    <property type="entry name" value="ApbA"/>
</dbReference>
<comment type="catalytic activity">
    <reaction evidence="10 11">
        <text>(R)-pantoate + NADP(+) = 2-dehydropantoate + NADPH + H(+)</text>
        <dbReference type="Rhea" id="RHEA:16233"/>
        <dbReference type="ChEBI" id="CHEBI:11561"/>
        <dbReference type="ChEBI" id="CHEBI:15378"/>
        <dbReference type="ChEBI" id="CHEBI:15980"/>
        <dbReference type="ChEBI" id="CHEBI:57783"/>
        <dbReference type="ChEBI" id="CHEBI:58349"/>
        <dbReference type="EC" id="1.1.1.169"/>
    </reaction>
</comment>
<sequence>MDIIVIGAGSVGMLVASFLSECNDTVKLIVRRENQAEQLLRHGLVRKNLDGTMTKTKVQVAMDLEGISKQSIVIIAVKYGELNQIYPILRTIHEDIPLLFLQNGLAHLEEAVQLPQKTIAFGSCQFGAERENDYTIVHRGQGVLKIAMERGTATPFHLFSQKTNELFQVTFVENVEDMLFEKALLNCFINPLTAILRVKNGMLIENPHTYKLLEKLYNELMIAFPEKKAIFPFEEVEKLCRKTAINTSSMLADILHKRPTEIDTIVGAVLKRAAKRGKTLPILTTLYHLIVAIEESGEKM</sequence>
<dbReference type="EC" id="1.1.1.169" evidence="4 11"/>
<dbReference type="GO" id="GO:0015940">
    <property type="term" value="P:pantothenate biosynthetic process"/>
    <property type="evidence" value="ECO:0007669"/>
    <property type="project" value="UniProtKB-UniPathway"/>
</dbReference>
<keyword evidence="6 11" id="KW-0566">Pantothenate biosynthesis</keyword>
<evidence type="ECO:0000313" key="15">
    <source>
        <dbReference type="Proteomes" id="UP000279909"/>
    </source>
</evidence>
<dbReference type="Proteomes" id="UP000279909">
    <property type="component" value="Unassembled WGS sequence"/>
</dbReference>
<proteinExistence type="inferred from homology"/>
<evidence type="ECO:0000256" key="3">
    <source>
        <dbReference type="ARBA" id="ARBA00007870"/>
    </source>
</evidence>
<accession>A0A3M8HHM3</accession>
<evidence type="ECO:0000256" key="9">
    <source>
        <dbReference type="ARBA" id="ARBA00032024"/>
    </source>
</evidence>
<evidence type="ECO:0000256" key="10">
    <source>
        <dbReference type="ARBA" id="ARBA00048793"/>
    </source>
</evidence>
<evidence type="ECO:0000256" key="4">
    <source>
        <dbReference type="ARBA" id="ARBA00013014"/>
    </source>
</evidence>
<comment type="pathway">
    <text evidence="2 11">Cofactor biosynthesis; (R)-pantothenate biosynthesis; (R)-pantoate from 3-methyl-2-oxobutanoate: step 2/2.</text>
</comment>
<dbReference type="Pfam" id="PF08546">
    <property type="entry name" value="ApbA_C"/>
    <property type="match status" value="1"/>
</dbReference>
<dbReference type="GO" id="GO:0050661">
    <property type="term" value="F:NADP binding"/>
    <property type="evidence" value="ECO:0007669"/>
    <property type="project" value="TreeGrafter"/>
</dbReference>
<comment type="function">
    <text evidence="1 11">Catalyzes the NADPH-dependent reduction of ketopantoate into pantoic acid.</text>
</comment>
<dbReference type="PANTHER" id="PTHR43765">
    <property type="entry name" value="2-DEHYDROPANTOATE 2-REDUCTASE-RELATED"/>
    <property type="match status" value="1"/>
</dbReference>
<dbReference type="GO" id="GO:0008677">
    <property type="term" value="F:2-dehydropantoate 2-reductase activity"/>
    <property type="evidence" value="ECO:0007669"/>
    <property type="project" value="UniProtKB-EC"/>
</dbReference>
<dbReference type="InterPro" id="IPR036291">
    <property type="entry name" value="NAD(P)-bd_dom_sf"/>
</dbReference>
<dbReference type="NCBIfam" id="TIGR00745">
    <property type="entry name" value="apbA_panE"/>
    <property type="match status" value="1"/>
</dbReference>
<keyword evidence="15" id="KW-1185">Reference proteome</keyword>
<dbReference type="InterPro" id="IPR008927">
    <property type="entry name" value="6-PGluconate_DH-like_C_sf"/>
</dbReference>
<evidence type="ECO:0000256" key="7">
    <source>
        <dbReference type="ARBA" id="ARBA00022857"/>
    </source>
</evidence>
<evidence type="ECO:0000259" key="13">
    <source>
        <dbReference type="Pfam" id="PF08546"/>
    </source>
</evidence>
<name>A0A3M8HHM3_9BACI</name>
<evidence type="ECO:0000313" key="14">
    <source>
        <dbReference type="EMBL" id="RND01611.1"/>
    </source>
</evidence>
<dbReference type="Gene3D" id="3.40.50.720">
    <property type="entry name" value="NAD(P)-binding Rossmann-like Domain"/>
    <property type="match status" value="1"/>
</dbReference>
<dbReference type="SUPFAM" id="SSF48179">
    <property type="entry name" value="6-phosphogluconate dehydrogenase C-terminal domain-like"/>
    <property type="match status" value="1"/>
</dbReference>
<feature type="domain" description="Ketopantoate reductase C-terminal" evidence="13">
    <location>
        <begin position="174"/>
        <end position="293"/>
    </location>
</feature>
<comment type="similarity">
    <text evidence="3 11">Belongs to the ketopantoate reductase family.</text>
</comment>